<accession>A0ABU6YIR8</accession>
<sequence>MVTILLGSLHHRAHQFQGSKGVSSRSRANIEVAITTLFAGTQFDPTRSGRVGMSRVAGGLNDGRDGIGLNVEGKRQRAKMILVVAVRFWLVRVVHQSIGRAVHGSD</sequence>
<keyword evidence="2" id="KW-1185">Reference proteome</keyword>
<name>A0ABU6YIR8_9FABA</name>
<protein>
    <submittedName>
        <fullName evidence="1">Uncharacterized protein</fullName>
    </submittedName>
</protein>
<proteinExistence type="predicted"/>
<dbReference type="Proteomes" id="UP001341840">
    <property type="component" value="Unassembled WGS sequence"/>
</dbReference>
<comment type="caution">
    <text evidence="1">The sequence shown here is derived from an EMBL/GenBank/DDBJ whole genome shotgun (WGS) entry which is preliminary data.</text>
</comment>
<reference evidence="1 2" key="1">
    <citation type="journal article" date="2023" name="Plants (Basel)">
        <title>Bridging the Gap: Combining Genomics and Transcriptomics Approaches to Understand Stylosanthes scabra, an Orphan Legume from the Brazilian Caatinga.</title>
        <authorList>
            <person name="Ferreira-Neto J.R.C."/>
            <person name="da Silva M.D."/>
            <person name="Binneck E."/>
            <person name="de Melo N.F."/>
            <person name="da Silva R.H."/>
            <person name="de Melo A.L.T.M."/>
            <person name="Pandolfi V."/>
            <person name="Bustamante F.O."/>
            <person name="Brasileiro-Vidal A.C."/>
            <person name="Benko-Iseppon A.M."/>
        </authorList>
    </citation>
    <scope>NUCLEOTIDE SEQUENCE [LARGE SCALE GENOMIC DNA]</scope>
    <source>
        <tissue evidence="1">Leaves</tissue>
    </source>
</reference>
<organism evidence="1 2">
    <name type="scientific">Stylosanthes scabra</name>
    <dbReference type="NCBI Taxonomy" id="79078"/>
    <lineage>
        <taxon>Eukaryota</taxon>
        <taxon>Viridiplantae</taxon>
        <taxon>Streptophyta</taxon>
        <taxon>Embryophyta</taxon>
        <taxon>Tracheophyta</taxon>
        <taxon>Spermatophyta</taxon>
        <taxon>Magnoliopsida</taxon>
        <taxon>eudicotyledons</taxon>
        <taxon>Gunneridae</taxon>
        <taxon>Pentapetalae</taxon>
        <taxon>rosids</taxon>
        <taxon>fabids</taxon>
        <taxon>Fabales</taxon>
        <taxon>Fabaceae</taxon>
        <taxon>Papilionoideae</taxon>
        <taxon>50 kb inversion clade</taxon>
        <taxon>dalbergioids sensu lato</taxon>
        <taxon>Dalbergieae</taxon>
        <taxon>Pterocarpus clade</taxon>
        <taxon>Stylosanthes</taxon>
    </lineage>
</organism>
<evidence type="ECO:0000313" key="1">
    <source>
        <dbReference type="EMBL" id="MED6210049.1"/>
    </source>
</evidence>
<gene>
    <name evidence="1" type="ORF">PIB30_060345</name>
</gene>
<dbReference type="EMBL" id="JASCZI010242188">
    <property type="protein sequence ID" value="MED6210049.1"/>
    <property type="molecule type" value="Genomic_DNA"/>
</dbReference>
<evidence type="ECO:0000313" key="2">
    <source>
        <dbReference type="Proteomes" id="UP001341840"/>
    </source>
</evidence>